<organism evidence="3 4">
    <name type="scientific">Streptomyces kaempferi</name>
    <dbReference type="NCBI Taxonomy" id="333725"/>
    <lineage>
        <taxon>Bacteria</taxon>
        <taxon>Bacillati</taxon>
        <taxon>Actinomycetota</taxon>
        <taxon>Actinomycetes</taxon>
        <taxon>Kitasatosporales</taxon>
        <taxon>Streptomycetaceae</taxon>
        <taxon>Streptomyces</taxon>
    </lineage>
</organism>
<feature type="chain" id="PRO_5045497549" description="Lipoprotein" evidence="2">
    <location>
        <begin position="19"/>
        <end position="222"/>
    </location>
</feature>
<keyword evidence="2" id="KW-0732">Signal</keyword>
<proteinExistence type="predicted"/>
<keyword evidence="4" id="KW-1185">Reference proteome</keyword>
<accession>A0ABW3XE85</accession>
<dbReference type="Proteomes" id="UP001597058">
    <property type="component" value="Unassembled WGS sequence"/>
</dbReference>
<dbReference type="PROSITE" id="PS51257">
    <property type="entry name" value="PROKAR_LIPOPROTEIN"/>
    <property type="match status" value="1"/>
</dbReference>
<protein>
    <recommendedName>
        <fullName evidence="5">Lipoprotein</fullName>
    </recommendedName>
</protein>
<evidence type="ECO:0000313" key="4">
    <source>
        <dbReference type="Proteomes" id="UP001597058"/>
    </source>
</evidence>
<feature type="region of interest" description="Disordered" evidence="1">
    <location>
        <begin position="24"/>
        <end position="47"/>
    </location>
</feature>
<evidence type="ECO:0000256" key="1">
    <source>
        <dbReference type="SAM" id="MobiDB-lite"/>
    </source>
</evidence>
<feature type="signal peptide" evidence="2">
    <location>
        <begin position="1"/>
        <end position="18"/>
    </location>
</feature>
<evidence type="ECO:0000313" key="3">
    <source>
        <dbReference type="EMBL" id="MFD1307396.1"/>
    </source>
</evidence>
<sequence length="222" mass="22509">MNRPLACTLTCVALISAAACTSGDESSQAETHGPTEPIAAARTASPQTTTAARSAVIEAAKSGLLAKVSTKDLPGHAGMATASVGQGSALFVWATTDGRFCSGAAAADGGSTVSTCTSSPGDTAFSSHPKLIQLVTIGAIGTSQNLVIGADRETVQSVTCNGSPVPFRRLVGVLDCRRALYAFDLPGQTGGSVTATVIRAHATATEHVNLLWERHNGSPTCR</sequence>
<evidence type="ECO:0008006" key="5">
    <source>
        <dbReference type="Google" id="ProtNLM"/>
    </source>
</evidence>
<reference evidence="4" key="1">
    <citation type="journal article" date="2019" name="Int. J. Syst. Evol. Microbiol.">
        <title>The Global Catalogue of Microorganisms (GCM) 10K type strain sequencing project: providing services to taxonomists for standard genome sequencing and annotation.</title>
        <authorList>
            <consortium name="The Broad Institute Genomics Platform"/>
            <consortium name="The Broad Institute Genome Sequencing Center for Infectious Disease"/>
            <person name="Wu L."/>
            <person name="Ma J."/>
        </authorList>
    </citation>
    <scope>NUCLEOTIDE SEQUENCE [LARGE SCALE GENOMIC DNA]</scope>
    <source>
        <strain evidence="4">CGMCC 4.7020</strain>
    </source>
</reference>
<name>A0ABW3XE85_9ACTN</name>
<evidence type="ECO:0000256" key="2">
    <source>
        <dbReference type="SAM" id="SignalP"/>
    </source>
</evidence>
<dbReference type="EMBL" id="JBHTMM010000017">
    <property type="protein sequence ID" value="MFD1307396.1"/>
    <property type="molecule type" value="Genomic_DNA"/>
</dbReference>
<gene>
    <name evidence="3" type="ORF">ACFQ5X_16250</name>
</gene>
<dbReference type="RefSeq" id="WP_329525603.1">
    <property type="nucleotide sequence ID" value="NZ_JBHSKH010000074.1"/>
</dbReference>
<comment type="caution">
    <text evidence="3">The sequence shown here is derived from an EMBL/GenBank/DDBJ whole genome shotgun (WGS) entry which is preliminary data.</text>
</comment>